<dbReference type="GO" id="GO:0006508">
    <property type="term" value="P:proteolysis"/>
    <property type="evidence" value="ECO:0007669"/>
    <property type="project" value="InterPro"/>
</dbReference>
<accession>A0A915PLJ6</accession>
<dbReference type="SMART" id="SM00645">
    <property type="entry name" value="Pept_C1"/>
    <property type="match status" value="1"/>
</dbReference>
<dbReference type="Gene3D" id="3.90.70.10">
    <property type="entry name" value="Cysteine proteinases"/>
    <property type="match status" value="1"/>
</dbReference>
<dbReference type="InterPro" id="IPR000668">
    <property type="entry name" value="Peptidase_C1A_C"/>
</dbReference>
<dbReference type="InterPro" id="IPR038765">
    <property type="entry name" value="Papain-like_cys_pep_sf"/>
</dbReference>
<dbReference type="InterPro" id="IPR013128">
    <property type="entry name" value="Peptidase_C1A"/>
</dbReference>
<dbReference type="SUPFAM" id="SSF54001">
    <property type="entry name" value="Cysteine proteinases"/>
    <property type="match status" value="1"/>
</dbReference>
<proteinExistence type="inferred from homology"/>
<dbReference type="Proteomes" id="UP000887581">
    <property type="component" value="Unplaced"/>
</dbReference>
<dbReference type="GO" id="GO:0008234">
    <property type="term" value="F:cysteine-type peptidase activity"/>
    <property type="evidence" value="ECO:0007669"/>
    <property type="project" value="InterPro"/>
</dbReference>
<dbReference type="PANTHER" id="PTHR12411">
    <property type="entry name" value="CYSTEINE PROTEASE FAMILY C1-RELATED"/>
    <property type="match status" value="1"/>
</dbReference>
<sequence>MDCTWSLGNLGCRGGYTNRVFEYAQRHGIALESKYPYIGKDRQKCYWRKDIAAVTNKGYYRIKVGDELGLKSAVAKFGPVVVAVSGYQQSFKFYKSGVYSGADCKKPDHAVLVVGYGTHPKDGDYWIIKNSWGTNWGVNGYGYMARNKGNKCFIATAAMFPR</sequence>
<dbReference type="CDD" id="cd02248">
    <property type="entry name" value="Peptidase_C1A"/>
    <property type="match status" value="1"/>
</dbReference>
<evidence type="ECO:0000313" key="4">
    <source>
        <dbReference type="WBParaSite" id="sdigi.contig1294.g10317.t1"/>
    </source>
</evidence>
<evidence type="ECO:0000256" key="1">
    <source>
        <dbReference type="ARBA" id="ARBA00008455"/>
    </source>
</evidence>
<evidence type="ECO:0000313" key="3">
    <source>
        <dbReference type="Proteomes" id="UP000887581"/>
    </source>
</evidence>
<dbReference type="InterPro" id="IPR039417">
    <property type="entry name" value="Peptidase_C1A_papain-like"/>
</dbReference>
<evidence type="ECO:0000259" key="2">
    <source>
        <dbReference type="SMART" id="SM00645"/>
    </source>
</evidence>
<feature type="domain" description="Peptidase C1A papain C-terminal" evidence="2">
    <location>
        <begin position="2"/>
        <end position="162"/>
    </location>
</feature>
<dbReference type="InterPro" id="IPR025661">
    <property type="entry name" value="Pept_asp_AS"/>
</dbReference>
<protein>
    <submittedName>
        <fullName evidence="4">Peptidase C1A papain C-terminal domain-containing protein</fullName>
    </submittedName>
</protein>
<comment type="similarity">
    <text evidence="1">Belongs to the peptidase C1 family.</text>
</comment>
<keyword evidence="3" id="KW-1185">Reference proteome</keyword>
<name>A0A915PLJ6_9BILA</name>
<organism evidence="3 4">
    <name type="scientific">Setaria digitata</name>
    <dbReference type="NCBI Taxonomy" id="48799"/>
    <lineage>
        <taxon>Eukaryota</taxon>
        <taxon>Metazoa</taxon>
        <taxon>Ecdysozoa</taxon>
        <taxon>Nematoda</taxon>
        <taxon>Chromadorea</taxon>
        <taxon>Rhabditida</taxon>
        <taxon>Spirurina</taxon>
        <taxon>Spiruromorpha</taxon>
        <taxon>Filarioidea</taxon>
        <taxon>Setariidae</taxon>
        <taxon>Setaria</taxon>
    </lineage>
</organism>
<dbReference type="AlphaFoldDB" id="A0A915PLJ6"/>
<dbReference type="Pfam" id="PF00112">
    <property type="entry name" value="Peptidase_C1"/>
    <property type="match status" value="1"/>
</dbReference>
<dbReference type="PROSITE" id="PS00640">
    <property type="entry name" value="THIOL_PROTEASE_ASN"/>
    <property type="match status" value="1"/>
</dbReference>
<reference evidence="4" key="1">
    <citation type="submission" date="2022-11" db="UniProtKB">
        <authorList>
            <consortium name="WormBaseParasite"/>
        </authorList>
    </citation>
    <scope>IDENTIFICATION</scope>
</reference>
<dbReference type="WBParaSite" id="sdigi.contig1294.g10317.t1">
    <property type="protein sequence ID" value="sdigi.contig1294.g10317.t1"/>
    <property type="gene ID" value="sdigi.contig1294.g10317"/>
</dbReference>